<dbReference type="Pfam" id="PF12670">
    <property type="entry name" value="DUF3792"/>
    <property type="match status" value="1"/>
</dbReference>
<organism evidence="2 3">
    <name type="scientific">Clostridium homopropionicum DSM 5847</name>
    <dbReference type="NCBI Taxonomy" id="1121318"/>
    <lineage>
        <taxon>Bacteria</taxon>
        <taxon>Bacillati</taxon>
        <taxon>Bacillota</taxon>
        <taxon>Clostridia</taxon>
        <taxon>Eubacteriales</taxon>
        <taxon>Clostridiaceae</taxon>
        <taxon>Clostridium</taxon>
    </lineage>
</organism>
<dbReference type="Proteomes" id="UP000037043">
    <property type="component" value="Unassembled WGS sequence"/>
</dbReference>
<evidence type="ECO:0000313" key="3">
    <source>
        <dbReference type="Proteomes" id="UP000037043"/>
    </source>
</evidence>
<dbReference type="InterPro" id="IPR023804">
    <property type="entry name" value="DUF3792_TM"/>
</dbReference>
<sequence length="122" mass="13638">MEKKNNALYIVQGVIRSFFLTLGLLVIYSIITYFTKPNPQIDSIYFVVITALSVMYGAIYSVKHIKSRGWLVGLLLAILYIVIIYLISVVNGRGFYISTYGMLRIALALFVGTLSGMLGINM</sequence>
<feature type="transmembrane region" description="Helical" evidence="1">
    <location>
        <begin position="69"/>
        <end position="90"/>
    </location>
</feature>
<keyword evidence="1" id="KW-0472">Membrane</keyword>
<comment type="caution">
    <text evidence="2">The sequence shown here is derived from an EMBL/GenBank/DDBJ whole genome shotgun (WGS) entry which is preliminary data.</text>
</comment>
<feature type="transmembrane region" description="Helical" evidence="1">
    <location>
        <begin position="7"/>
        <end position="31"/>
    </location>
</feature>
<gene>
    <name evidence="2" type="ORF">CLHOM_06720</name>
</gene>
<name>A0A0L6ZDM6_9CLOT</name>
<keyword evidence="1" id="KW-1133">Transmembrane helix</keyword>
<reference evidence="3" key="1">
    <citation type="submission" date="2015-08" db="EMBL/GenBank/DDBJ databases">
        <title>Genome sequence of the strict anaerobe Clostridium homopropionicum LuHBu1 (DSM 5847T).</title>
        <authorList>
            <person name="Poehlein A."/>
            <person name="Beck M."/>
            <person name="Schiel-Bengelsdorf B."/>
            <person name="Bengelsdorf F.R."/>
            <person name="Daniel R."/>
            <person name="Duerre P."/>
        </authorList>
    </citation>
    <scope>NUCLEOTIDE SEQUENCE [LARGE SCALE GENOMIC DNA]</scope>
    <source>
        <strain evidence="3">DSM 5847</strain>
    </source>
</reference>
<evidence type="ECO:0000256" key="1">
    <source>
        <dbReference type="SAM" id="Phobius"/>
    </source>
</evidence>
<dbReference type="NCBIfam" id="TIGR04086">
    <property type="entry name" value="TIGR04086_membr"/>
    <property type="match status" value="1"/>
</dbReference>
<protein>
    <recommendedName>
        <fullName evidence="4">TIGR04086 family membrane protein</fullName>
    </recommendedName>
</protein>
<dbReference type="RefSeq" id="WP_052220262.1">
    <property type="nucleotide sequence ID" value="NZ_LHUR01000011.1"/>
</dbReference>
<dbReference type="STRING" id="36844.SAMN04488501_10448"/>
<feature type="transmembrane region" description="Helical" evidence="1">
    <location>
        <begin position="102"/>
        <end position="120"/>
    </location>
</feature>
<dbReference type="AlphaFoldDB" id="A0A0L6ZDM6"/>
<evidence type="ECO:0008006" key="4">
    <source>
        <dbReference type="Google" id="ProtNLM"/>
    </source>
</evidence>
<feature type="transmembrane region" description="Helical" evidence="1">
    <location>
        <begin position="43"/>
        <end position="62"/>
    </location>
</feature>
<keyword evidence="1" id="KW-0812">Transmembrane</keyword>
<dbReference type="EMBL" id="LHUR01000011">
    <property type="protein sequence ID" value="KOA21084.1"/>
    <property type="molecule type" value="Genomic_DNA"/>
</dbReference>
<evidence type="ECO:0000313" key="2">
    <source>
        <dbReference type="EMBL" id="KOA21084.1"/>
    </source>
</evidence>
<accession>A0A0L6ZDM6</accession>
<keyword evidence="3" id="KW-1185">Reference proteome</keyword>
<proteinExistence type="predicted"/>
<dbReference type="PATRIC" id="fig|1121318.3.peg.674"/>